<feature type="transmembrane region" description="Helical" evidence="2">
    <location>
        <begin position="43"/>
        <end position="69"/>
    </location>
</feature>
<proteinExistence type="predicted"/>
<gene>
    <name evidence="3" type="ORF">BDY21DRAFT_362468</name>
</gene>
<dbReference type="Proteomes" id="UP000799766">
    <property type="component" value="Unassembled WGS sequence"/>
</dbReference>
<feature type="compositionally biased region" description="Basic residues" evidence="1">
    <location>
        <begin position="390"/>
        <end position="401"/>
    </location>
</feature>
<evidence type="ECO:0000313" key="4">
    <source>
        <dbReference type="Proteomes" id="UP000799766"/>
    </source>
</evidence>
<keyword evidence="4" id="KW-1185">Reference proteome</keyword>
<evidence type="ECO:0000256" key="1">
    <source>
        <dbReference type="SAM" id="MobiDB-lite"/>
    </source>
</evidence>
<accession>A0A6A6P4N6</accession>
<evidence type="ECO:0008006" key="5">
    <source>
        <dbReference type="Google" id="ProtNLM"/>
    </source>
</evidence>
<keyword evidence="2" id="KW-0812">Transmembrane</keyword>
<evidence type="ECO:0000313" key="3">
    <source>
        <dbReference type="EMBL" id="KAF2458951.1"/>
    </source>
</evidence>
<sequence length="401" mass="42433">MGALVSLPLLSYLALPALSSWSTSLNILFFYVTWSTLLWTYHAFSITFLLLLSVRLLVSFIPSLLLLLLDAAVPSLAAGLKAAGPKALATRQMAPAQLARMAGLVLFNTLFGITLLSIAADPGVLSRCIIDPVRAELLYLGVLKPSLKARYGGLALAPTPPLFRPLVRVSAALPSPYNLLLEVARGAALRHVLQYAVHRRVLHDAGWSRWAAALARRHARWAHPAELSHAFALASAADHPLCHALHRWLPLLLPAALARAHVLALALNVALAAAEETAAWCGFRYVPGFVLPGVGVAQRRVEAHVESRGGCCFGTWGVLDWACGTGPSVVEDVVGGRGGAEGEGDDGGAVAAAGKKGRRAEGRRSAGEEGNGGWKGMVEGTVEDGMDKTGRKKGRGKTKAK</sequence>
<dbReference type="AlphaFoldDB" id="A0A6A6P4N6"/>
<reference evidence="3" key="1">
    <citation type="journal article" date="2020" name="Stud. Mycol.">
        <title>101 Dothideomycetes genomes: a test case for predicting lifestyles and emergence of pathogens.</title>
        <authorList>
            <person name="Haridas S."/>
            <person name="Albert R."/>
            <person name="Binder M."/>
            <person name="Bloem J."/>
            <person name="Labutti K."/>
            <person name="Salamov A."/>
            <person name="Andreopoulos B."/>
            <person name="Baker S."/>
            <person name="Barry K."/>
            <person name="Bills G."/>
            <person name="Bluhm B."/>
            <person name="Cannon C."/>
            <person name="Castanera R."/>
            <person name="Culley D."/>
            <person name="Daum C."/>
            <person name="Ezra D."/>
            <person name="Gonzalez J."/>
            <person name="Henrissat B."/>
            <person name="Kuo A."/>
            <person name="Liang C."/>
            <person name="Lipzen A."/>
            <person name="Lutzoni F."/>
            <person name="Magnuson J."/>
            <person name="Mondo S."/>
            <person name="Nolan M."/>
            <person name="Ohm R."/>
            <person name="Pangilinan J."/>
            <person name="Park H.-J."/>
            <person name="Ramirez L."/>
            <person name="Alfaro M."/>
            <person name="Sun H."/>
            <person name="Tritt A."/>
            <person name="Yoshinaga Y."/>
            <person name="Zwiers L.-H."/>
            <person name="Turgeon B."/>
            <person name="Goodwin S."/>
            <person name="Spatafora J."/>
            <person name="Crous P."/>
            <person name="Grigoriev I."/>
        </authorList>
    </citation>
    <scope>NUCLEOTIDE SEQUENCE</scope>
    <source>
        <strain evidence="3">ATCC 16933</strain>
    </source>
</reference>
<name>A0A6A6P4N6_9PEZI</name>
<feature type="region of interest" description="Disordered" evidence="1">
    <location>
        <begin position="335"/>
        <end position="401"/>
    </location>
</feature>
<dbReference type="EMBL" id="MU001676">
    <property type="protein sequence ID" value="KAF2458951.1"/>
    <property type="molecule type" value="Genomic_DNA"/>
</dbReference>
<evidence type="ECO:0000256" key="2">
    <source>
        <dbReference type="SAM" id="Phobius"/>
    </source>
</evidence>
<dbReference type="OrthoDB" id="408954at2759"/>
<feature type="transmembrane region" description="Helical" evidence="2">
    <location>
        <begin position="101"/>
        <end position="120"/>
    </location>
</feature>
<organism evidence="3 4">
    <name type="scientific">Lineolata rhizophorae</name>
    <dbReference type="NCBI Taxonomy" id="578093"/>
    <lineage>
        <taxon>Eukaryota</taxon>
        <taxon>Fungi</taxon>
        <taxon>Dikarya</taxon>
        <taxon>Ascomycota</taxon>
        <taxon>Pezizomycotina</taxon>
        <taxon>Dothideomycetes</taxon>
        <taxon>Dothideomycetes incertae sedis</taxon>
        <taxon>Lineolatales</taxon>
        <taxon>Lineolataceae</taxon>
        <taxon>Lineolata</taxon>
    </lineage>
</organism>
<keyword evidence="2" id="KW-0472">Membrane</keyword>
<keyword evidence="2" id="KW-1133">Transmembrane helix</keyword>
<protein>
    <recommendedName>
        <fullName evidence="5">Fatty acid hydroxylase domain-containing protein</fullName>
    </recommendedName>
</protein>